<dbReference type="STRING" id="477974.Daud_0062"/>
<dbReference type="PANTHER" id="PTHR35377:SF4">
    <property type="entry name" value="PREVENT-HOST-DEATH FAMILY PROTEIN"/>
    <property type="match status" value="1"/>
</dbReference>
<accession>B1I111</accession>
<organism evidence="3 4">
    <name type="scientific">Desulforudis audaxviator (strain MP104C)</name>
    <dbReference type="NCBI Taxonomy" id="477974"/>
    <lineage>
        <taxon>Bacteria</taxon>
        <taxon>Bacillati</taxon>
        <taxon>Bacillota</taxon>
        <taxon>Clostridia</taxon>
        <taxon>Thermoanaerobacterales</taxon>
        <taxon>Candidatus Desulforudaceae</taxon>
        <taxon>Candidatus Desulforudis</taxon>
    </lineage>
</organism>
<dbReference type="EMBL" id="CP000860">
    <property type="protein sequence ID" value="ACA58630.1"/>
    <property type="molecule type" value="Genomic_DNA"/>
</dbReference>
<reference evidence="4" key="1">
    <citation type="submission" date="2007-10" db="EMBL/GenBank/DDBJ databases">
        <title>Complete sequence of chromosome of Desulforudis audaxviator MP104C.</title>
        <authorList>
            <person name="Copeland A."/>
            <person name="Lucas S."/>
            <person name="Lapidus A."/>
            <person name="Barry K."/>
            <person name="Glavina del Rio T."/>
            <person name="Dalin E."/>
            <person name="Tice H."/>
            <person name="Bruce D."/>
            <person name="Pitluck S."/>
            <person name="Lowry S.R."/>
            <person name="Larimer F."/>
            <person name="Land M.L."/>
            <person name="Hauser L."/>
            <person name="Kyrpides N."/>
            <person name="Ivanova N.N."/>
            <person name="Richardson P."/>
        </authorList>
    </citation>
    <scope>NUCLEOTIDE SEQUENCE [LARGE SCALE GENOMIC DNA]</scope>
    <source>
        <strain evidence="4">MP104C</strain>
    </source>
</reference>
<gene>
    <name evidence="3" type="ordered locus">Daud_0062</name>
</gene>
<dbReference type="HOGENOM" id="CLU_163140_2_1_9"/>
<comment type="similarity">
    <text evidence="1 2">Belongs to the phD/YefM antitoxin family.</text>
</comment>
<evidence type="ECO:0000256" key="1">
    <source>
        <dbReference type="ARBA" id="ARBA00009981"/>
    </source>
</evidence>
<reference evidence="3 4" key="2">
    <citation type="journal article" date="2008" name="Science">
        <title>Environmental genomics reveals a single-species ecosystem deep within Earth.</title>
        <authorList>
            <person name="Chivian D."/>
            <person name="Brodie E.L."/>
            <person name="Alm E.J."/>
            <person name="Culley D.E."/>
            <person name="Dehal P.S."/>
            <person name="Desantis T.Z."/>
            <person name="Gihring T.M."/>
            <person name="Lapidus A."/>
            <person name="Lin L.H."/>
            <person name="Lowry S.R."/>
            <person name="Moser D.P."/>
            <person name="Richardson P.M."/>
            <person name="Southam G."/>
            <person name="Wanger G."/>
            <person name="Pratt L.M."/>
            <person name="Andersen G.L."/>
            <person name="Hazen T.C."/>
            <person name="Brockman F.J."/>
            <person name="Arkin A.P."/>
            <person name="Onstott T.C."/>
        </authorList>
    </citation>
    <scope>NUCLEOTIDE SEQUENCE [LARGE SCALE GENOMIC DNA]</scope>
    <source>
        <strain evidence="3 4">MP104C</strain>
    </source>
</reference>
<dbReference type="InterPro" id="IPR036165">
    <property type="entry name" value="YefM-like_sf"/>
</dbReference>
<keyword evidence="4" id="KW-1185">Reference proteome</keyword>
<evidence type="ECO:0000256" key="2">
    <source>
        <dbReference type="RuleBase" id="RU362080"/>
    </source>
</evidence>
<dbReference type="NCBIfam" id="TIGR01552">
    <property type="entry name" value="phd_fam"/>
    <property type="match status" value="1"/>
</dbReference>
<evidence type="ECO:0000313" key="3">
    <source>
        <dbReference type="EMBL" id="ACA58630.1"/>
    </source>
</evidence>
<dbReference type="AlphaFoldDB" id="B1I111"/>
<dbReference type="SUPFAM" id="SSF143120">
    <property type="entry name" value="YefM-like"/>
    <property type="match status" value="1"/>
</dbReference>
<sequence length="94" mass="10701">MEEINVGVREAKAKLSELLRYARAGKTVIITERGIPTARIVPIEKEALSLRERLLEMERQGLLSSLARKPRLPKPVMVPGASAQRILREDRDKW</sequence>
<protein>
    <recommendedName>
        <fullName evidence="2">Antitoxin</fullName>
    </recommendedName>
</protein>
<dbReference type="PANTHER" id="PTHR35377">
    <property type="entry name" value="ANTITOXIN VAPB49-RELATED-RELATED"/>
    <property type="match status" value="1"/>
</dbReference>
<comment type="function">
    <text evidence="2">Antitoxin component of a type II toxin-antitoxin (TA) system.</text>
</comment>
<dbReference type="InterPro" id="IPR051416">
    <property type="entry name" value="phD-YefM_TA_antitoxins"/>
</dbReference>
<name>B1I111_DESAP</name>
<dbReference type="Proteomes" id="UP000008544">
    <property type="component" value="Chromosome"/>
</dbReference>
<dbReference type="Pfam" id="PF02604">
    <property type="entry name" value="PhdYeFM_antitox"/>
    <property type="match status" value="1"/>
</dbReference>
<proteinExistence type="inferred from homology"/>
<dbReference type="KEGG" id="dau:Daud_0062"/>
<dbReference type="InterPro" id="IPR006442">
    <property type="entry name" value="Antitoxin_Phd/YefM"/>
</dbReference>
<dbReference type="eggNOG" id="COG4118">
    <property type="taxonomic scope" value="Bacteria"/>
</dbReference>
<dbReference type="Gene3D" id="3.40.1620.10">
    <property type="entry name" value="YefM-like domain"/>
    <property type="match status" value="1"/>
</dbReference>
<evidence type="ECO:0000313" key="4">
    <source>
        <dbReference type="Proteomes" id="UP000008544"/>
    </source>
</evidence>